<evidence type="ECO:0000313" key="2">
    <source>
        <dbReference type="EMBL" id="SDG65923.1"/>
    </source>
</evidence>
<feature type="compositionally biased region" description="Basic residues" evidence="1">
    <location>
        <begin position="1"/>
        <end position="15"/>
    </location>
</feature>
<dbReference type="EMBL" id="FNBN01000005">
    <property type="protein sequence ID" value="SDG65923.1"/>
    <property type="molecule type" value="Genomic_DNA"/>
</dbReference>
<dbReference type="Proteomes" id="UP000199045">
    <property type="component" value="Unassembled WGS sequence"/>
</dbReference>
<dbReference type="RefSeq" id="WP_089835033.1">
    <property type="nucleotide sequence ID" value="NZ_FNBN01000005.1"/>
</dbReference>
<evidence type="ECO:0000313" key="3">
    <source>
        <dbReference type="Proteomes" id="UP000199045"/>
    </source>
</evidence>
<reference evidence="2 3" key="1">
    <citation type="submission" date="2016-10" db="EMBL/GenBank/DDBJ databases">
        <authorList>
            <person name="de Groot N.N."/>
        </authorList>
    </citation>
    <scope>NUCLEOTIDE SEQUENCE [LARGE SCALE GENOMIC DNA]</scope>
    <source>
        <strain evidence="2 3">DSM 527</strain>
    </source>
</reference>
<dbReference type="STRING" id="104663.SAMN04488121_105393"/>
<accession>A0A1G7W1W0</accession>
<organism evidence="2 3">
    <name type="scientific">Chitinophaga filiformis</name>
    <name type="common">Myxococcus filiformis</name>
    <name type="synonym">Flexibacter filiformis</name>
    <dbReference type="NCBI Taxonomy" id="104663"/>
    <lineage>
        <taxon>Bacteria</taxon>
        <taxon>Pseudomonadati</taxon>
        <taxon>Bacteroidota</taxon>
        <taxon>Chitinophagia</taxon>
        <taxon>Chitinophagales</taxon>
        <taxon>Chitinophagaceae</taxon>
        <taxon>Chitinophaga</taxon>
    </lineage>
</organism>
<feature type="region of interest" description="Disordered" evidence="1">
    <location>
        <begin position="1"/>
        <end position="38"/>
    </location>
</feature>
<protein>
    <submittedName>
        <fullName evidence="2">Uncharacterized protein</fullName>
    </submittedName>
</protein>
<sequence>MKTATKKPAAKKVTKRGTAVPKNLVKKSPAAQKKAVKEDLSKTYNEFKEFEGQQYTGMKIGRSHKWNYDAGVWRETKITPDLWEISYAVTKRRAGHAPEGSGVPVGTEYHWYIMAHQNVRKLNANDYTTSLAGLKLKLAHKRADKEKWSLSGKTQRKHLIEFLQEMIAQLEKEPAPLDFTYNENHYLGEAIPIGQTCHDGLCEEYDIILNDASMGIIRRMKKGWKIDGVEDKKFVGAIGDAIVESSNK</sequence>
<evidence type="ECO:0000256" key="1">
    <source>
        <dbReference type="SAM" id="MobiDB-lite"/>
    </source>
</evidence>
<proteinExistence type="predicted"/>
<gene>
    <name evidence="2" type="ORF">SAMN04488121_105393</name>
</gene>
<dbReference type="AlphaFoldDB" id="A0A1G7W1W0"/>
<name>A0A1G7W1W0_CHIFI</name>
<dbReference type="OrthoDB" id="791686at2"/>